<accession>A0A0C9VUL4</accession>
<dbReference type="AlphaFoldDB" id="A0A0C9VUL4"/>
<organism evidence="1 2">
    <name type="scientific">Sphaerobolus stellatus (strain SS14)</name>
    <dbReference type="NCBI Taxonomy" id="990650"/>
    <lineage>
        <taxon>Eukaryota</taxon>
        <taxon>Fungi</taxon>
        <taxon>Dikarya</taxon>
        <taxon>Basidiomycota</taxon>
        <taxon>Agaricomycotina</taxon>
        <taxon>Agaricomycetes</taxon>
        <taxon>Phallomycetidae</taxon>
        <taxon>Geastrales</taxon>
        <taxon>Sphaerobolaceae</taxon>
        <taxon>Sphaerobolus</taxon>
    </lineage>
</organism>
<keyword evidence="2" id="KW-1185">Reference proteome</keyword>
<proteinExistence type="predicted"/>
<dbReference type="HOGENOM" id="CLU_407772_0_0_1"/>
<evidence type="ECO:0000313" key="2">
    <source>
        <dbReference type="Proteomes" id="UP000054279"/>
    </source>
</evidence>
<evidence type="ECO:0000313" key="1">
    <source>
        <dbReference type="EMBL" id="KIJ46624.1"/>
    </source>
</evidence>
<gene>
    <name evidence="1" type="ORF">M422DRAFT_46073</name>
</gene>
<dbReference type="Proteomes" id="UP000054279">
    <property type="component" value="Unassembled WGS sequence"/>
</dbReference>
<dbReference type="EMBL" id="KN837106">
    <property type="protein sequence ID" value="KIJ46624.1"/>
    <property type="molecule type" value="Genomic_DNA"/>
</dbReference>
<sequence length="660" mass="75041">MIIDILNTSTDPDIIAVAADMIPQVFWPPYCKAEVIHSTVDQLEHTFDTFFDRGTEILGTASTGINARKCFRGILFLLYCVKGGFPDQSARYQWVMRHIRDIPQSIWIVQALRTTQYLESDIPEVHTATITTETNVNEVLLAIDIVTNLLYGLRHEHWILLPVIIRQYELSFIDGVLKPLQKYDIATRIIASRCLVVMSLILGHKPDRNVLALRNTSIFDVQLLVRILASLPKTNDEMNPSVTAILPCISYIMQALPPTVVEAAISELLQNPDNIPYSTWLWGLRREKWRMDLRKPREAFQSSISILQTIILKDEKVTSDRLLNFLVSYEYPLDLTVEEDNVLMMGITRGAFDSSMSGALLLALGQGYWPVLAPPSEAYARLLLTSLQNLKSAGTLAIALQAAWAYRRQLGKLSNESLHCSLLNALIMAFEMLLPDKRFKDEMFIRGLETIHILFLSPKTKFLSHDSLPPQANVQQLLMSIDAHIRVSQRKSQWKSQSSNRAFLAYLFLISVIQDTYSHPLSVKDTHQEPGVPLVVAIWCLLYTLYPIPKPKSPKAIVFNLSMRTSRLIIQAVTKWSRMEALCIEPRWLPQLSEPINALHDVFTQASDQDMLQLMDEMKQVIEELRLRGQFLLNCSVTLPSQYPHNPGDEVGRTGRKHDT</sequence>
<protein>
    <submittedName>
        <fullName evidence="1">Unplaced genomic scaffold SPHSTscaffold_31, whole genome shotgun sequence</fullName>
    </submittedName>
</protein>
<name>A0A0C9VUL4_SPHS4</name>
<reference evidence="1 2" key="1">
    <citation type="submission" date="2014-06" db="EMBL/GenBank/DDBJ databases">
        <title>Evolutionary Origins and Diversification of the Mycorrhizal Mutualists.</title>
        <authorList>
            <consortium name="DOE Joint Genome Institute"/>
            <consortium name="Mycorrhizal Genomics Consortium"/>
            <person name="Kohler A."/>
            <person name="Kuo A."/>
            <person name="Nagy L.G."/>
            <person name="Floudas D."/>
            <person name="Copeland A."/>
            <person name="Barry K.W."/>
            <person name="Cichocki N."/>
            <person name="Veneault-Fourrey C."/>
            <person name="LaButti K."/>
            <person name="Lindquist E.A."/>
            <person name="Lipzen A."/>
            <person name="Lundell T."/>
            <person name="Morin E."/>
            <person name="Murat C."/>
            <person name="Riley R."/>
            <person name="Ohm R."/>
            <person name="Sun H."/>
            <person name="Tunlid A."/>
            <person name="Henrissat B."/>
            <person name="Grigoriev I.V."/>
            <person name="Hibbett D.S."/>
            <person name="Martin F."/>
        </authorList>
    </citation>
    <scope>NUCLEOTIDE SEQUENCE [LARGE SCALE GENOMIC DNA]</scope>
    <source>
        <strain evidence="1 2">SS14</strain>
    </source>
</reference>